<evidence type="ECO:0000313" key="3">
    <source>
        <dbReference type="Proteomes" id="UP000194318"/>
    </source>
</evidence>
<accession>A0A1Y2NT14</accession>
<protein>
    <submittedName>
        <fullName evidence="2">Uncharacterized protein</fullName>
    </submittedName>
</protein>
<sequence length="118" mass="13810">MLTFRIPDDLCPTHRELARRWRDNHYDRHNPSEWPAGMSTPHRFHLMDGRTPHATRERDFDEKNREQIDFVIAICRSGRSPECEPRSYPDGFGEQAFRDLHGIPAAPVETITPPAEYL</sequence>
<name>A0A1Y2NT14_STRFR</name>
<dbReference type="EMBL" id="MIFZ01000278">
    <property type="protein sequence ID" value="OSY50634.1"/>
    <property type="molecule type" value="Genomic_DNA"/>
</dbReference>
<dbReference type="AlphaFoldDB" id="A0A1Y2NT14"/>
<evidence type="ECO:0000256" key="1">
    <source>
        <dbReference type="SAM" id="MobiDB-lite"/>
    </source>
</evidence>
<organism evidence="2 3">
    <name type="scientific">Streptomyces fradiae ATCC 10745 = DSM 40063</name>
    <dbReference type="NCBI Taxonomy" id="1319510"/>
    <lineage>
        <taxon>Bacteria</taxon>
        <taxon>Bacillati</taxon>
        <taxon>Actinomycetota</taxon>
        <taxon>Actinomycetes</taxon>
        <taxon>Kitasatosporales</taxon>
        <taxon>Streptomycetaceae</taxon>
        <taxon>Streptomyces</taxon>
    </lineage>
</organism>
<gene>
    <name evidence="2" type="ORF">BG846_03802</name>
</gene>
<feature type="region of interest" description="Disordered" evidence="1">
    <location>
        <begin position="29"/>
        <end position="62"/>
    </location>
</feature>
<dbReference type="Proteomes" id="UP000194318">
    <property type="component" value="Unassembled WGS sequence"/>
</dbReference>
<evidence type="ECO:0000313" key="2">
    <source>
        <dbReference type="EMBL" id="OSY50634.1"/>
    </source>
</evidence>
<reference evidence="2 3" key="1">
    <citation type="submission" date="2016-09" db="EMBL/GenBank/DDBJ databases">
        <title>Streptomyces fradiae DSM40063, a candidate organism with high potential of specific P450 cytochromes.</title>
        <authorList>
            <person name="Grumaz C."/>
            <person name="Vainshtein Y."/>
            <person name="Kirstahler P."/>
            <person name="Sohn K."/>
        </authorList>
    </citation>
    <scope>NUCLEOTIDE SEQUENCE [LARGE SCALE GENOMIC DNA]</scope>
    <source>
        <strain evidence="2 3">DSM 40063</strain>
    </source>
</reference>
<comment type="caution">
    <text evidence="2">The sequence shown here is derived from an EMBL/GenBank/DDBJ whole genome shotgun (WGS) entry which is preliminary data.</text>
</comment>
<proteinExistence type="predicted"/>
<feature type="compositionally biased region" description="Basic and acidic residues" evidence="1">
    <location>
        <begin position="45"/>
        <end position="62"/>
    </location>
</feature>